<keyword evidence="2" id="KW-1185">Reference proteome</keyword>
<accession>A0ACB7RQM7</accession>
<protein>
    <submittedName>
        <fullName evidence="1">Uncharacterized protein</fullName>
    </submittedName>
</protein>
<organism evidence="1 2">
    <name type="scientific">Hyalomma asiaticum</name>
    <name type="common">Tick</name>
    <dbReference type="NCBI Taxonomy" id="266040"/>
    <lineage>
        <taxon>Eukaryota</taxon>
        <taxon>Metazoa</taxon>
        <taxon>Ecdysozoa</taxon>
        <taxon>Arthropoda</taxon>
        <taxon>Chelicerata</taxon>
        <taxon>Arachnida</taxon>
        <taxon>Acari</taxon>
        <taxon>Parasitiformes</taxon>
        <taxon>Ixodida</taxon>
        <taxon>Ixodoidea</taxon>
        <taxon>Ixodidae</taxon>
        <taxon>Hyalomminae</taxon>
        <taxon>Hyalomma</taxon>
    </lineage>
</organism>
<proteinExistence type="predicted"/>
<sequence length="254" mass="28252">MEDGMLDLMCFEAPPIAGQAPRASHDSAIVGDEAVMARLLGLQDRYAVTCDYCRRVQTEVTTPMRKTLALWMSEVCEEQCCEDSVFPTAMNLLDRYLSQVSVRKLHLQLLGCVCLLLASKLRQTRALAVEALVYYTDCFRLRTGDTGPCEGRNAGPGEQESGATGPLFERDFKESKAEGSECLEKQRNNVTANSGLTKRERIKVRPPRRPPSGASKVTGFNKLRFQKASTGRSSDVRIMDEFRLFGTFAPAARR</sequence>
<dbReference type="Proteomes" id="UP000821845">
    <property type="component" value="Chromosome 8"/>
</dbReference>
<gene>
    <name evidence="1" type="ORF">HPB50_018963</name>
</gene>
<reference evidence="1" key="1">
    <citation type="submission" date="2020-05" db="EMBL/GenBank/DDBJ databases">
        <title>Large-scale comparative analyses of tick genomes elucidate their genetic diversity and vector capacities.</title>
        <authorList>
            <person name="Jia N."/>
            <person name="Wang J."/>
            <person name="Shi W."/>
            <person name="Du L."/>
            <person name="Sun Y."/>
            <person name="Zhan W."/>
            <person name="Jiang J."/>
            <person name="Wang Q."/>
            <person name="Zhang B."/>
            <person name="Ji P."/>
            <person name="Sakyi L.B."/>
            <person name="Cui X."/>
            <person name="Yuan T."/>
            <person name="Jiang B."/>
            <person name="Yang W."/>
            <person name="Lam T.T.-Y."/>
            <person name="Chang Q."/>
            <person name="Ding S."/>
            <person name="Wang X."/>
            <person name="Zhu J."/>
            <person name="Ruan X."/>
            <person name="Zhao L."/>
            <person name="Wei J."/>
            <person name="Que T."/>
            <person name="Du C."/>
            <person name="Cheng J."/>
            <person name="Dai P."/>
            <person name="Han X."/>
            <person name="Huang E."/>
            <person name="Gao Y."/>
            <person name="Liu J."/>
            <person name="Shao H."/>
            <person name="Ye R."/>
            <person name="Li L."/>
            <person name="Wei W."/>
            <person name="Wang X."/>
            <person name="Wang C."/>
            <person name="Yang T."/>
            <person name="Huo Q."/>
            <person name="Li W."/>
            <person name="Guo W."/>
            <person name="Chen H."/>
            <person name="Zhou L."/>
            <person name="Ni X."/>
            <person name="Tian J."/>
            <person name="Zhou Y."/>
            <person name="Sheng Y."/>
            <person name="Liu T."/>
            <person name="Pan Y."/>
            <person name="Xia L."/>
            <person name="Li J."/>
            <person name="Zhao F."/>
            <person name="Cao W."/>
        </authorList>
    </citation>
    <scope>NUCLEOTIDE SEQUENCE</scope>
    <source>
        <strain evidence="1">Hyas-2018</strain>
    </source>
</reference>
<dbReference type="EMBL" id="CM023488">
    <property type="protein sequence ID" value="KAH6924500.1"/>
    <property type="molecule type" value="Genomic_DNA"/>
</dbReference>
<name>A0ACB7RQM7_HYAAI</name>
<comment type="caution">
    <text evidence="1">The sequence shown here is derived from an EMBL/GenBank/DDBJ whole genome shotgun (WGS) entry which is preliminary data.</text>
</comment>
<evidence type="ECO:0000313" key="1">
    <source>
        <dbReference type="EMBL" id="KAH6924500.1"/>
    </source>
</evidence>
<evidence type="ECO:0000313" key="2">
    <source>
        <dbReference type="Proteomes" id="UP000821845"/>
    </source>
</evidence>